<accession>A0A8S5RPD1</accession>
<sequence>MENTEFGINIRRIVKYMLKQRRNSEKKYKN</sequence>
<name>A0A8S5RPD1_9VIRU</name>
<reference evidence="1" key="1">
    <citation type="journal article" date="2021" name="Proc. Natl. Acad. Sci. U.S.A.">
        <title>A Catalog of Tens of Thousands of Viruses from Human Metagenomes Reveals Hidden Associations with Chronic Diseases.</title>
        <authorList>
            <person name="Tisza M.J."/>
            <person name="Buck C.B."/>
        </authorList>
    </citation>
    <scope>NUCLEOTIDE SEQUENCE</scope>
    <source>
        <strain evidence="1">Ctrcb4</strain>
    </source>
</reference>
<dbReference type="EMBL" id="BK059132">
    <property type="protein sequence ID" value="DAE33208.1"/>
    <property type="molecule type" value="Genomic_DNA"/>
</dbReference>
<evidence type="ECO:0000313" key="1">
    <source>
        <dbReference type="EMBL" id="DAE33208.1"/>
    </source>
</evidence>
<protein>
    <submittedName>
        <fullName evidence="1">Uncharacterized protein</fullName>
    </submittedName>
</protein>
<proteinExistence type="predicted"/>
<organism evidence="1">
    <name type="scientific">virus sp. ctrcb4</name>
    <dbReference type="NCBI Taxonomy" id="2825824"/>
    <lineage>
        <taxon>Viruses</taxon>
    </lineage>
</organism>